<dbReference type="PANTHER" id="PTHR43250:SF1">
    <property type="entry name" value="EXODEOXYRIBONUCLEASE III"/>
    <property type="match status" value="1"/>
</dbReference>
<evidence type="ECO:0000256" key="7">
    <source>
        <dbReference type="PIRSR" id="PIRSR604808-3"/>
    </source>
</evidence>
<feature type="site" description="Transition state stabilizer" evidence="7">
    <location>
        <position position="149"/>
    </location>
</feature>
<organism evidence="10 11">
    <name type="scientific">Mesorhizobium australicum</name>
    <dbReference type="NCBI Taxonomy" id="536018"/>
    <lineage>
        <taxon>Bacteria</taxon>
        <taxon>Pseudomonadati</taxon>
        <taxon>Pseudomonadota</taxon>
        <taxon>Alphaproteobacteria</taxon>
        <taxon>Hyphomicrobiales</taxon>
        <taxon>Phyllobacteriaceae</taxon>
        <taxon>Mesorhizobium</taxon>
    </lineage>
</organism>
<gene>
    <name evidence="10" type="ORF">SAMN02982922_3944</name>
</gene>
<evidence type="ECO:0000313" key="10">
    <source>
        <dbReference type="EMBL" id="SMH49578.1"/>
    </source>
</evidence>
<dbReference type="CDD" id="cd09086">
    <property type="entry name" value="ExoIII-like_AP-endo"/>
    <property type="match status" value="1"/>
</dbReference>
<evidence type="ECO:0000256" key="5">
    <source>
        <dbReference type="PIRSR" id="PIRSR604808-1"/>
    </source>
</evidence>
<dbReference type="PANTHER" id="PTHR43250">
    <property type="entry name" value="EXODEOXYRIBONUCLEASE III"/>
    <property type="match status" value="1"/>
</dbReference>
<feature type="region of interest" description="Disordered" evidence="8">
    <location>
        <begin position="237"/>
        <end position="258"/>
    </location>
</feature>
<evidence type="ECO:0000259" key="9">
    <source>
        <dbReference type="Pfam" id="PF03372"/>
    </source>
</evidence>
<comment type="similarity">
    <text evidence="1">Belongs to the DNA repair enzymes AP/ExoA family.</text>
</comment>
<dbReference type="RefSeq" id="WP_085465696.1">
    <property type="nucleotide sequence ID" value="NZ_FXBL01000004.1"/>
</dbReference>
<evidence type="ECO:0000313" key="11">
    <source>
        <dbReference type="Proteomes" id="UP000193083"/>
    </source>
</evidence>
<evidence type="ECO:0000256" key="1">
    <source>
        <dbReference type="ARBA" id="ARBA00007092"/>
    </source>
</evidence>
<feature type="site" description="Important for catalytic activity" evidence="7">
    <location>
        <position position="218"/>
    </location>
</feature>
<keyword evidence="2 6" id="KW-0479">Metal-binding</keyword>
<evidence type="ECO:0000256" key="3">
    <source>
        <dbReference type="ARBA" id="ARBA00022801"/>
    </source>
</evidence>
<feature type="active site" description="Proton acceptor" evidence="5">
    <location>
        <position position="248"/>
    </location>
</feature>
<accession>A0A1X7PGB8</accession>
<dbReference type="EMBL" id="FXBL01000004">
    <property type="protein sequence ID" value="SMH49578.1"/>
    <property type="molecule type" value="Genomic_DNA"/>
</dbReference>
<proteinExistence type="inferred from homology"/>
<feature type="binding site" evidence="6">
    <location>
        <position position="147"/>
    </location>
    <ligand>
        <name>Mg(2+)</name>
        <dbReference type="ChEBI" id="CHEBI:18420"/>
        <label>1</label>
    </ligand>
</feature>
<name>A0A1X7PGB8_9HYPH</name>
<dbReference type="GO" id="GO:0046872">
    <property type="term" value="F:metal ion binding"/>
    <property type="evidence" value="ECO:0007669"/>
    <property type="project" value="UniProtKB-KW"/>
</dbReference>
<dbReference type="InterPro" id="IPR037493">
    <property type="entry name" value="ExoIII-like"/>
</dbReference>
<dbReference type="Proteomes" id="UP000193083">
    <property type="component" value="Unassembled WGS sequence"/>
</dbReference>
<feature type="binding site" evidence="6">
    <location>
        <position position="7"/>
    </location>
    <ligand>
        <name>Mg(2+)</name>
        <dbReference type="ChEBI" id="CHEBI:18420"/>
        <label>1</label>
    </ligand>
</feature>
<feature type="site" description="Interaction with DNA substrate" evidence="7">
    <location>
        <position position="248"/>
    </location>
</feature>
<keyword evidence="6" id="KW-0464">Manganese</keyword>
<reference evidence="10 11" key="1">
    <citation type="submission" date="2017-04" db="EMBL/GenBank/DDBJ databases">
        <authorList>
            <person name="Afonso C.L."/>
            <person name="Miller P.J."/>
            <person name="Scott M.A."/>
            <person name="Spackman E."/>
            <person name="Goraichik I."/>
            <person name="Dimitrov K.M."/>
            <person name="Suarez D.L."/>
            <person name="Swayne D.E."/>
        </authorList>
    </citation>
    <scope>NUCLEOTIDE SEQUENCE [LARGE SCALE GENOMIC DNA]</scope>
    <source>
        <strain evidence="10 11">B5P</strain>
    </source>
</reference>
<feature type="binding site" evidence="6">
    <location>
        <position position="34"/>
    </location>
    <ligand>
        <name>Mg(2+)</name>
        <dbReference type="ChEBI" id="CHEBI:18420"/>
        <label>1</label>
    </ligand>
</feature>
<dbReference type="AlphaFoldDB" id="A0A1X7PGB8"/>
<feature type="binding site" evidence="6">
    <location>
        <position position="247"/>
    </location>
    <ligand>
        <name>Mg(2+)</name>
        <dbReference type="ChEBI" id="CHEBI:18420"/>
        <label>1</label>
    </ligand>
</feature>
<keyword evidence="4 6" id="KW-0460">Magnesium</keyword>
<dbReference type="GO" id="GO:0004519">
    <property type="term" value="F:endonuclease activity"/>
    <property type="evidence" value="ECO:0007669"/>
    <property type="project" value="InterPro"/>
</dbReference>
<feature type="binding site" evidence="6">
    <location>
        <position position="149"/>
    </location>
    <ligand>
        <name>Mg(2+)</name>
        <dbReference type="ChEBI" id="CHEBI:18420"/>
        <label>1</label>
    </ligand>
</feature>
<feature type="compositionally biased region" description="Basic and acidic residues" evidence="8">
    <location>
        <begin position="237"/>
        <end position="246"/>
    </location>
</feature>
<dbReference type="Pfam" id="PF03372">
    <property type="entry name" value="Exo_endo_phos"/>
    <property type="match status" value="1"/>
</dbReference>
<feature type="active site" description="Proton donor/acceptor" evidence="5">
    <location>
        <position position="147"/>
    </location>
</feature>
<dbReference type="GO" id="GO:0006281">
    <property type="term" value="P:DNA repair"/>
    <property type="evidence" value="ECO:0007669"/>
    <property type="project" value="InterPro"/>
</dbReference>
<sequence length="258" mass="29113">MLIATFNINNVNRRLPNLLAWLAKRQPDVVALQELKATQADFPANALRDAGYRAVWRGQKTWNGVAMLARGREPVLTRDALPGDSSDSQARYIEAAFNGVVVASIYAPNGNPQPGPKFDYKLAWLARLHRHATALRKSGAPLVLAGDFNVAPTDIDIYPTRSWDDDALIQPESRAAFRKLLGRSWTDAVRTIHPGERIYSFWDYKRNRWPRDAGLRLDHLLLSPNLRDRLLDANVDRNTRGEDGASDHAPAWMKLRDE</sequence>
<dbReference type="GO" id="GO:0003677">
    <property type="term" value="F:DNA binding"/>
    <property type="evidence" value="ECO:0007669"/>
    <property type="project" value="InterPro"/>
</dbReference>
<comment type="cofactor">
    <cofactor evidence="6">
        <name>Mg(2+)</name>
        <dbReference type="ChEBI" id="CHEBI:18420"/>
    </cofactor>
    <cofactor evidence="6">
        <name>Mn(2+)</name>
        <dbReference type="ChEBI" id="CHEBI:29035"/>
    </cofactor>
    <text evidence="6">Probably binds two magnesium or manganese ions per subunit.</text>
</comment>
<dbReference type="NCBIfam" id="TIGR00195">
    <property type="entry name" value="exoDNase_III"/>
    <property type="match status" value="1"/>
</dbReference>
<feature type="domain" description="Endonuclease/exonuclease/phosphatase" evidence="9">
    <location>
        <begin position="4"/>
        <end position="248"/>
    </location>
</feature>
<dbReference type="Gene3D" id="3.60.10.10">
    <property type="entry name" value="Endonuclease/exonuclease/phosphatase"/>
    <property type="match status" value="1"/>
</dbReference>
<evidence type="ECO:0000256" key="6">
    <source>
        <dbReference type="PIRSR" id="PIRSR604808-2"/>
    </source>
</evidence>
<feature type="binding site" evidence="6">
    <location>
        <position position="248"/>
    </location>
    <ligand>
        <name>Mg(2+)</name>
        <dbReference type="ChEBI" id="CHEBI:18420"/>
        <label>1</label>
    </ligand>
</feature>
<evidence type="ECO:0000256" key="8">
    <source>
        <dbReference type="SAM" id="MobiDB-lite"/>
    </source>
</evidence>
<dbReference type="SUPFAM" id="SSF56219">
    <property type="entry name" value="DNase I-like"/>
    <property type="match status" value="1"/>
</dbReference>
<dbReference type="InterPro" id="IPR004808">
    <property type="entry name" value="AP_endonuc_1"/>
</dbReference>
<keyword evidence="3" id="KW-0378">Hydrolase</keyword>
<dbReference type="PROSITE" id="PS00726">
    <property type="entry name" value="AP_NUCLEASE_F1_1"/>
    <property type="match status" value="1"/>
</dbReference>
<dbReference type="InterPro" id="IPR005135">
    <property type="entry name" value="Endo/exonuclease/phosphatase"/>
</dbReference>
<dbReference type="OrthoDB" id="9803914at2"/>
<dbReference type="PROSITE" id="PS51435">
    <property type="entry name" value="AP_NUCLEASE_F1_4"/>
    <property type="match status" value="1"/>
</dbReference>
<dbReference type="InterPro" id="IPR036691">
    <property type="entry name" value="Endo/exonu/phosph_ase_sf"/>
</dbReference>
<evidence type="ECO:0000256" key="2">
    <source>
        <dbReference type="ARBA" id="ARBA00022723"/>
    </source>
</evidence>
<dbReference type="NCBIfam" id="TIGR00633">
    <property type="entry name" value="xth"/>
    <property type="match status" value="1"/>
</dbReference>
<evidence type="ECO:0000256" key="4">
    <source>
        <dbReference type="ARBA" id="ARBA00022842"/>
    </source>
</evidence>
<feature type="active site" evidence="5">
    <location>
        <position position="106"/>
    </location>
</feature>
<dbReference type="GO" id="GO:0008311">
    <property type="term" value="F:double-stranded DNA 3'-5' DNA exonuclease activity"/>
    <property type="evidence" value="ECO:0007669"/>
    <property type="project" value="InterPro"/>
</dbReference>
<dbReference type="InterPro" id="IPR020847">
    <property type="entry name" value="AP_endonuclease_F1_BS"/>
</dbReference>
<protein>
    <submittedName>
        <fullName evidence="10">Exodeoxyribonuclease III</fullName>
    </submittedName>
</protein>
<keyword evidence="11" id="KW-1185">Reference proteome</keyword>